<name>A0A2Z2MMA4_9EURY</name>
<protein>
    <submittedName>
        <fullName evidence="2">Uncharacterized protein</fullName>
    </submittedName>
</protein>
<evidence type="ECO:0000256" key="1">
    <source>
        <dbReference type="SAM" id="Phobius"/>
    </source>
</evidence>
<dbReference type="RefSeq" id="WP_088856739.1">
    <property type="nucleotide sequence ID" value="NZ_CP015103.1"/>
</dbReference>
<evidence type="ECO:0000313" key="3">
    <source>
        <dbReference type="Proteomes" id="UP000250125"/>
    </source>
</evidence>
<dbReference type="EMBL" id="CP015103">
    <property type="protein sequence ID" value="ASJ09512.1"/>
    <property type="molecule type" value="Genomic_DNA"/>
</dbReference>
<organism evidence="2 3">
    <name type="scientific">Thermococcus siculi</name>
    <dbReference type="NCBI Taxonomy" id="72803"/>
    <lineage>
        <taxon>Archaea</taxon>
        <taxon>Methanobacteriati</taxon>
        <taxon>Methanobacteriota</taxon>
        <taxon>Thermococci</taxon>
        <taxon>Thermococcales</taxon>
        <taxon>Thermococcaceae</taxon>
        <taxon>Thermococcus</taxon>
    </lineage>
</organism>
<gene>
    <name evidence="2" type="ORF">A3L11_09825</name>
</gene>
<reference evidence="2 3" key="1">
    <citation type="submission" date="2016-04" db="EMBL/GenBank/DDBJ databases">
        <title>Complete genome sequence of Thermococcus siculi type strain RG-20.</title>
        <authorList>
            <person name="Oger P.M."/>
        </authorList>
    </citation>
    <scope>NUCLEOTIDE SEQUENCE [LARGE SCALE GENOMIC DNA]</scope>
    <source>
        <strain evidence="2 3">RG-20</strain>
    </source>
</reference>
<feature type="transmembrane region" description="Helical" evidence="1">
    <location>
        <begin position="16"/>
        <end position="36"/>
    </location>
</feature>
<sequence length="124" mass="13981">MAPTWGNGFARGASEMLSATVFGMVYSILGDAAGTMPSPFRRMIVLFIYILTLVGISQAFETISKSDYWNYGYLAGYIFGVFFVAYLLLLNSLIPDWMTLLEATILLILFALRLSVKEKEPDWW</sequence>
<keyword evidence="1" id="KW-0812">Transmembrane</keyword>
<feature type="transmembrane region" description="Helical" evidence="1">
    <location>
        <begin position="97"/>
        <end position="116"/>
    </location>
</feature>
<proteinExistence type="predicted"/>
<keyword evidence="1" id="KW-0472">Membrane</keyword>
<feature type="transmembrane region" description="Helical" evidence="1">
    <location>
        <begin position="43"/>
        <end position="60"/>
    </location>
</feature>
<dbReference type="AlphaFoldDB" id="A0A2Z2MMA4"/>
<dbReference type="GeneID" id="33318538"/>
<dbReference type="Proteomes" id="UP000250125">
    <property type="component" value="Chromosome"/>
</dbReference>
<keyword evidence="3" id="KW-1185">Reference proteome</keyword>
<keyword evidence="1" id="KW-1133">Transmembrane helix</keyword>
<evidence type="ECO:0000313" key="2">
    <source>
        <dbReference type="EMBL" id="ASJ09512.1"/>
    </source>
</evidence>
<feature type="transmembrane region" description="Helical" evidence="1">
    <location>
        <begin position="72"/>
        <end position="90"/>
    </location>
</feature>
<accession>A0A2Z2MMA4</accession>
<dbReference type="KEGG" id="tsl:A3L11_09825"/>
<dbReference type="OrthoDB" id="275624at2157"/>